<dbReference type="Proteomes" id="UP001058974">
    <property type="component" value="Chromosome 5"/>
</dbReference>
<sequence length="386" mass="42159">MDSMIISEASKFRMQMKEVPGTKCIAGNLEGVITVDTTSQPVSSLAASAQLLPSPMIMNANYVKESSCLHFSLNIAHKLDENSFHLWPQQIELYINTHGLTELVLCTRIPLKFVDDDERAIGSEYLHKIRTIVDALASICDLVPTSHHINVILEGFPTNFAPAVSVVESKFGLMDLDEKVSTPDLISVNLTHASSNPPNFEDVPFASVESSPSMSPAPHTNQDFHQFRGNKGSRGGRPGRGRGRFHGSSVQFQVCSKFGHTTLTCWLPTPSRNVSSFSTLPCAFIANSVPAASASWFPNSGASFHVTNDSKNIQQMTPFEGPIQIFIENGQGKVDKDALYEFPSLNLASNVHKLNSRSSSVYPTQSALTLIQLLCLLVLPIHGISY</sequence>
<feature type="compositionally biased region" description="Polar residues" evidence="1">
    <location>
        <begin position="208"/>
        <end position="224"/>
    </location>
</feature>
<reference evidence="2 3" key="1">
    <citation type="journal article" date="2022" name="Nat. Genet.">
        <title>Improved pea reference genome and pan-genome highlight genomic features and evolutionary characteristics.</title>
        <authorList>
            <person name="Yang T."/>
            <person name="Liu R."/>
            <person name="Luo Y."/>
            <person name="Hu S."/>
            <person name="Wang D."/>
            <person name="Wang C."/>
            <person name="Pandey M.K."/>
            <person name="Ge S."/>
            <person name="Xu Q."/>
            <person name="Li N."/>
            <person name="Li G."/>
            <person name="Huang Y."/>
            <person name="Saxena R.K."/>
            <person name="Ji Y."/>
            <person name="Li M."/>
            <person name="Yan X."/>
            <person name="He Y."/>
            <person name="Liu Y."/>
            <person name="Wang X."/>
            <person name="Xiang C."/>
            <person name="Varshney R.K."/>
            <person name="Ding H."/>
            <person name="Gao S."/>
            <person name="Zong X."/>
        </authorList>
    </citation>
    <scope>NUCLEOTIDE SEQUENCE [LARGE SCALE GENOMIC DNA]</scope>
    <source>
        <strain evidence="2 3">cv. Zhongwan 6</strain>
    </source>
</reference>
<name>A0A9D5AIG8_PEA</name>
<protein>
    <submittedName>
        <fullName evidence="2">Uncharacterized protein</fullName>
    </submittedName>
</protein>
<gene>
    <name evidence="2" type="ORF">KIW84_055311</name>
</gene>
<evidence type="ECO:0000256" key="1">
    <source>
        <dbReference type="SAM" id="MobiDB-lite"/>
    </source>
</evidence>
<accession>A0A9D5AIG8</accession>
<comment type="caution">
    <text evidence="2">The sequence shown here is derived from an EMBL/GenBank/DDBJ whole genome shotgun (WGS) entry which is preliminary data.</text>
</comment>
<dbReference type="PANTHER" id="PTHR47481">
    <property type="match status" value="1"/>
</dbReference>
<dbReference type="EMBL" id="JAMSHJ010000005">
    <property type="protein sequence ID" value="KAI5409808.1"/>
    <property type="molecule type" value="Genomic_DNA"/>
</dbReference>
<dbReference type="AlphaFoldDB" id="A0A9D5AIG8"/>
<dbReference type="PANTHER" id="PTHR47481:SF31">
    <property type="entry name" value="OS01G0873500 PROTEIN"/>
    <property type="match status" value="1"/>
</dbReference>
<keyword evidence="3" id="KW-1185">Reference proteome</keyword>
<feature type="region of interest" description="Disordered" evidence="1">
    <location>
        <begin position="207"/>
        <end position="244"/>
    </location>
</feature>
<evidence type="ECO:0000313" key="2">
    <source>
        <dbReference type="EMBL" id="KAI5409808.1"/>
    </source>
</evidence>
<proteinExistence type="predicted"/>
<dbReference type="Gramene" id="Psat05G0531100-T1">
    <property type="protein sequence ID" value="KAI5409808.1"/>
    <property type="gene ID" value="KIW84_055311"/>
</dbReference>
<organism evidence="2 3">
    <name type="scientific">Pisum sativum</name>
    <name type="common">Garden pea</name>
    <name type="synonym">Lathyrus oleraceus</name>
    <dbReference type="NCBI Taxonomy" id="3888"/>
    <lineage>
        <taxon>Eukaryota</taxon>
        <taxon>Viridiplantae</taxon>
        <taxon>Streptophyta</taxon>
        <taxon>Embryophyta</taxon>
        <taxon>Tracheophyta</taxon>
        <taxon>Spermatophyta</taxon>
        <taxon>Magnoliopsida</taxon>
        <taxon>eudicotyledons</taxon>
        <taxon>Gunneridae</taxon>
        <taxon>Pentapetalae</taxon>
        <taxon>rosids</taxon>
        <taxon>fabids</taxon>
        <taxon>Fabales</taxon>
        <taxon>Fabaceae</taxon>
        <taxon>Papilionoideae</taxon>
        <taxon>50 kb inversion clade</taxon>
        <taxon>NPAAA clade</taxon>
        <taxon>Hologalegina</taxon>
        <taxon>IRL clade</taxon>
        <taxon>Fabeae</taxon>
        <taxon>Lathyrus</taxon>
    </lineage>
</organism>
<evidence type="ECO:0000313" key="3">
    <source>
        <dbReference type="Proteomes" id="UP001058974"/>
    </source>
</evidence>